<evidence type="ECO:0000313" key="3">
    <source>
        <dbReference type="EMBL" id="MCH4296099.1"/>
    </source>
</evidence>
<dbReference type="InterPro" id="IPR009061">
    <property type="entry name" value="DNA-bd_dom_put_sf"/>
</dbReference>
<dbReference type="Pfam" id="PF13411">
    <property type="entry name" value="MerR_1"/>
    <property type="match status" value="1"/>
</dbReference>
<keyword evidence="4" id="KW-1185">Reference proteome</keyword>
<proteinExistence type="predicted"/>
<dbReference type="PANTHER" id="PTHR30204:SF97">
    <property type="entry name" value="MERR FAMILY REGULATORY PROTEIN"/>
    <property type="match status" value="1"/>
</dbReference>
<sequence>MALRISELAKRLGLSRSTLLYYEKQGLIHGKRLDNGYRVYSEKDVQRLTLIQKLQAGGLTLKECLACLDERFDRELLQTRLAELDAEIAQKQASRTLLAALLGEGDLKAWHESLTKEAPEAHLDWLQTQGFSEKEALHLTWLSKDMNEHDKFMADFMHIFAPLTRWAPGSEADTLKALAAVPLTPTRILDIGCGKGLATRVLARHTQASITAIDNEEGALAELQQQLQHSGLTSRVCTLCASMTDIPLPTASADLIWAEGSAYIMGVEQALKSWRKLLVDNGVLVLSDLVWLTDDKDPEAVSFWQQDYPAMTSVEARKAQMQAAGFEVIDSFSLSNEAWQSFTGPLAARVDEVSRQLAGSQALANVQRELDIFSRFLGQFGYQFFVLQKRG</sequence>
<gene>
    <name evidence="3" type="ORF">MJ923_17455</name>
</gene>
<dbReference type="PRINTS" id="PR00040">
    <property type="entry name" value="HTHMERR"/>
</dbReference>
<dbReference type="SUPFAM" id="SSF46955">
    <property type="entry name" value="Putative DNA-binding domain"/>
    <property type="match status" value="1"/>
</dbReference>
<comment type="caution">
    <text evidence="3">The sequence shown here is derived from an EMBL/GenBank/DDBJ whole genome shotgun (WGS) entry which is preliminary data.</text>
</comment>
<dbReference type="PANTHER" id="PTHR30204">
    <property type="entry name" value="REDOX-CYCLING DRUG-SENSING TRANSCRIPTIONAL ACTIVATOR SOXR"/>
    <property type="match status" value="1"/>
</dbReference>
<dbReference type="Pfam" id="PF13649">
    <property type="entry name" value="Methyltransf_25"/>
    <property type="match status" value="1"/>
</dbReference>
<feature type="domain" description="HTH merR-type" evidence="2">
    <location>
        <begin position="2"/>
        <end position="70"/>
    </location>
</feature>
<organism evidence="3 4">
    <name type="scientific">Shewanella zhuhaiensis</name>
    <dbReference type="NCBI Taxonomy" id="2919576"/>
    <lineage>
        <taxon>Bacteria</taxon>
        <taxon>Pseudomonadati</taxon>
        <taxon>Pseudomonadota</taxon>
        <taxon>Gammaproteobacteria</taxon>
        <taxon>Alteromonadales</taxon>
        <taxon>Shewanellaceae</taxon>
        <taxon>Shewanella</taxon>
    </lineage>
</organism>
<dbReference type="Proteomes" id="UP001297581">
    <property type="component" value="Unassembled WGS sequence"/>
</dbReference>
<name>A0AAJ1BLH1_9GAMM</name>
<dbReference type="AlphaFoldDB" id="A0AAJ1BLH1"/>
<evidence type="ECO:0000259" key="2">
    <source>
        <dbReference type="PROSITE" id="PS50937"/>
    </source>
</evidence>
<accession>A0AAJ1BLH1</accession>
<dbReference type="RefSeq" id="WP_240592183.1">
    <property type="nucleotide sequence ID" value="NZ_JAKUDL010000007.1"/>
</dbReference>
<dbReference type="InterPro" id="IPR029063">
    <property type="entry name" value="SAM-dependent_MTases_sf"/>
</dbReference>
<dbReference type="Gene3D" id="3.40.50.150">
    <property type="entry name" value="Vaccinia Virus protein VP39"/>
    <property type="match status" value="1"/>
</dbReference>
<dbReference type="PROSITE" id="PS50937">
    <property type="entry name" value="HTH_MERR_2"/>
    <property type="match status" value="1"/>
</dbReference>
<evidence type="ECO:0000256" key="1">
    <source>
        <dbReference type="ARBA" id="ARBA00023125"/>
    </source>
</evidence>
<dbReference type="InterPro" id="IPR047057">
    <property type="entry name" value="MerR_fam"/>
</dbReference>
<keyword evidence="1" id="KW-0238">DNA-binding</keyword>
<dbReference type="GO" id="GO:0003677">
    <property type="term" value="F:DNA binding"/>
    <property type="evidence" value="ECO:0007669"/>
    <property type="project" value="UniProtKB-KW"/>
</dbReference>
<dbReference type="EMBL" id="JAKUDL010000007">
    <property type="protein sequence ID" value="MCH4296099.1"/>
    <property type="molecule type" value="Genomic_DNA"/>
</dbReference>
<reference evidence="3 4" key="1">
    <citation type="submission" date="2022-02" db="EMBL/GenBank/DDBJ databases">
        <title>The genome sequence of Shewanella sp. 3B26.</title>
        <authorList>
            <person name="Du J."/>
        </authorList>
    </citation>
    <scope>NUCLEOTIDE SEQUENCE [LARGE SCALE GENOMIC DNA]</scope>
    <source>
        <strain evidence="3 4">3B26</strain>
    </source>
</reference>
<protein>
    <submittedName>
        <fullName evidence="3">MerR family transcriptional regulator</fullName>
    </submittedName>
</protein>
<dbReference type="SMART" id="SM00422">
    <property type="entry name" value="HTH_MERR"/>
    <property type="match status" value="1"/>
</dbReference>
<dbReference type="GO" id="GO:0003700">
    <property type="term" value="F:DNA-binding transcription factor activity"/>
    <property type="evidence" value="ECO:0007669"/>
    <property type="project" value="InterPro"/>
</dbReference>
<dbReference type="Gene3D" id="1.10.1660.10">
    <property type="match status" value="1"/>
</dbReference>
<dbReference type="InterPro" id="IPR000551">
    <property type="entry name" value="MerR-type_HTH_dom"/>
</dbReference>
<dbReference type="SUPFAM" id="SSF53335">
    <property type="entry name" value="S-adenosyl-L-methionine-dependent methyltransferases"/>
    <property type="match status" value="1"/>
</dbReference>
<dbReference type="InterPro" id="IPR041698">
    <property type="entry name" value="Methyltransf_25"/>
</dbReference>
<evidence type="ECO:0000313" key="4">
    <source>
        <dbReference type="Proteomes" id="UP001297581"/>
    </source>
</evidence>
<dbReference type="CDD" id="cd02440">
    <property type="entry name" value="AdoMet_MTases"/>
    <property type="match status" value="1"/>
</dbReference>